<dbReference type="InterPro" id="IPR029016">
    <property type="entry name" value="GAF-like_dom_sf"/>
</dbReference>
<organism evidence="6 7">
    <name type="scientific">Gordonia polyisoprenivorans (strain DSM 44266 / VH2)</name>
    <dbReference type="NCBI Taxonomy" id="1112204"/>
    <lineage>
        <taxon>Bacteria</taxon>
        <taxon>Bacillati</taxon>
        <taxon>Actinomycetota</taxon>
        <taxon>Actinomycetes</taxon>
        <taxon>Mycobacteriales</taxon>
        <taxon>Gordoniaceae</taxon>
        <taxon>Gordonia</taxon>
    </lineage>
</organism>
<evidence type="ECO:0000259" key="5">
    <source>
        <dbReference type="PROSITE" id="PS51078"/>
    </source>
</evidence>
<dbReference type="InterPro" id="IPR050707">
    <property type="entry name" value="HTH_MetabolicPath_Reg"/>
</dbReference>
<dbReference type="SUPFAM" id="SSF55781">
    <property type="entry name" value="GAF domain-like"/>
    <property type="match status" value="1"/>
</dbReference>
<keyword evidence="2" id="KW-0238">DNA-binding</keyword>
<name>H6MT09_GORPV</name>
<evidence type="ECO:0000256" key="3">
    <source>
        <dbReference type="ARBA" id="ARBA00023163"/>
    </source>
</evidence>
<dbReference type="InterPro" id="IPR014757">
    <property type="entry name" value="Tscrpt_reg_IclR_C"/>
</dbReference>
<feature type="domain" description="IclR-ED" evidence="5">
    <location>
        <begin position="80"/>
        <end position="267"/>
    </location>
</feature>
<dbReference type="PROSITE" id="PS51077">
    <property type="entry name" value="HTH_ICLR"/>
    <property type="match status" value="1"/>
</dbReference>
<evidence type="ECO:0000259" key="4">
    <source>
        <dbReference type="PROSITE" id="PS51077"/>
    </source>
</evidence>
<dbReference type="KEGG" id="gpo:GPOL_c41230"/>
<dbReference type="PROSITE" id="PS51078">
    <property type="entry name" value="ICLR_ED"/>
    <property type="match status" value="1"/>
</dbReference>
<dbReference type="HOGENOM" id="CLU_062618_7_2_11"/>
<dbReference type="GO" id="GO:0003677">
    <property type="term" value="F:DNA binding"/>
    <property type="evidence" value="ECO:0007669"/>
    <property type="project" value="UniProtKB-KW"/>
</dbReference>
<dbReference type="Gene3D" id="3.30.450.40">
    <property type="match status" value="1"/>
</dbReference>
<dbReference type="eggNOG" id="COG1414">
    <property type="taxonomic scope" value="Bacteria"/>
</dbReference>
<keyword evidence="1" id="KW-0805">Transcription regulation</keyword>
<feature type="domain" description="HTH iclR-type" evidence="4">
    <location>
        <begin position="20"/>
        <end position="79"/>
    </location>
</feature>
<dbReference type="GO" id="GO:0003700">
    <property type="term" value="F:DNA-binding transcription factor activity"/>
    <property type="evidence" value="ECO:0007669"/>
    <property type="project" value="TreeGrafter"/>
</dbReference>
<dbReference type="RefSeq" id="WP_014361391.1">
    <property type="nucleotide sequence ID" value="NC_016906.1"/>
</dbReference>
<accession>H6MT09</accession>
<protein>
    <submittedName>
        <fullName evidence="6">Putative transcriptional regulator, IclR family</fullName>
    </submittedName>
</protein>
<dbReference type="GO" id="GO:0045892">
    <property type="term" value="P:negative regulation of DNA-templated transcription"/>
    <property type="evidence" value="ECO:0007669"/>
    <property type="project" value="TreeGrafter"/>
</dbReference>
<dbReference type="PANTHER" id="PTHR30136">
    <property type="entry name" value="HELIX-TURN-HELIX TRANSCRIPTIONAL REGULATOR, ICLR FAMILY"/>
    <property type="match status" value="1"/>
</dbReference>
<gene>
    <name evidence="6" type="ordered locus">GPOL_c41230</name>
</gene>
<dbReference type="PANTHER" id="PTHR30136:SF24">
    <property type="entry name" value="HTH-TYPE TRANSCRIPTIONAL REPRESSOR ALLR"/>
    <property type="match status" value="1"/>
</dbReference>
<dbReference type="InterPro" id="IPR005471">
    <property type="entry name" value="Tscrpt_reg_IclR_N"/>
</dbReference>
<dbReference type="Pfam" id="PF09339">
    <property type="entry name" value="HTH_IclR"/>
    <property type="match status" value="1"/>
</dbReference>
<dbReference type="GeneID" id="90161129"/>
<dbReference type="Gene3D" id="1.10.10.10">
    <property type="entry name" value="Winged helix-like DNA-binding domain superfamily/Winged helix DNA-binding domain"/>
    <property type="match status" value="1"/>
</dbReference>
<dbReference type="SMART" id="SM00346">
    <property type="entry name" value="HTH_ICLR"/>
    <property type="match status" value="1"/>
</dbReference>
<dbReference type="InterPro" id="IPR036388">
    <property type="entry name" value="WH-like_DNA-bd_sf"/>
</dbReference>
<proteinExistence type="predicted"/>
<keyword evidence="7" id="KW-1185">Reference proteome</keyword>
<reference evidence="6 7" key="1">
    <citation type="journal article" date="2012" name="Appl. Environ. Microbiol.">
        <title>Involvement of two latex-clearing proteins during rubber degradation and insights into the subsequent degradation pathway revealed by the genome sequence of Gordonia polyisoprenivorans strain VH2.</title>
        <authorList>
            <person name="Hiessl S."/>
            <person name="Schuldes J."/>
            <person name="Thurmer A."/>
            <person name="Halbsguth T."/>
            <person name="Broker D."/>
            <person name="Angelov A."/>
            <person name="Liebl W."/>
            <person name="Daniel R."/>
            <person name="Steinbuchel A."/>
        </authorList>
    </citation>
    <scope>NUCLEOTIDE SEQUENCE [LARGE SCALE GENOMIC DNA]</scope>
    <source>
        <strain evidence="7">DSM 44266 / VH2</strain>
    </source>
</reference>
<dbReference type="AlphaFoldDB" id="H6MT09"/>
<dbReference type="Pfam" id="PF01614">
    <property type="entry name" value="IclR_C"/>
    <property type="match status" value="1"/>
</dbReference>
<dbReference type="Proteomes" id="UP000009154">
    <property type="component" value="Chromosome"/>
</dbReference>
<keyword evidence="3" id="KW-0804">Transcription</keyword>
<evidence type="ECO:0000256" key="2">
    <source>
        <dbReference type="ARBA" id="ARBA00023125"/>
    </source>
</evidence>
<sequence length="287" mass="31026">MTITPDLATTEAGLDRAAPSAVLDRASLVIDAFDGPGQLTLADIVRRTGLPRSSAHRILERLVALRWLRRHGRAYELGIRLMELGSIAVHQDRLHRAAVPYLLDLHRATGLVVHLALLDRADVVYLEKIGGPLAASIPTRVGGRFPAHCTAVGKAILAFTRPCGTPTGPLERKTRYSIADATRLDTELARIRQRGASFEREESLPGIGCVAAPIGEIGDAVAAVSVCGPAEKMTFDHRLIAPVQMTSLAIWRDLDHAAARVTPTLQRHRGLRLAPATPYGAPDRPTR</sequence>
<evidence type="ECO:0000256" key="1">
    <source>
        <dbReference type="ARBA" id="ARBA00023015"/>
    </source>
</evidence>
<dbReference type="InterPro" id="IPR036390">
    <property type="entry name" value="WH_DNA-bd_sf"/>
</dbReference>
<evidence type="ECO:0000313" key="7">
    <source>
        <dbReference type="Proteomes" id="UP000009154"/>
    </source>
</evidence>
<dbReference type="EMBL" id="CP003119">
    <property type="protein sequence ID" value="AFA75130.1"/>
    <property type="molecule type" value="Genomic_DNA"/>
</dbReference>
<dbReference type="STRING" id="1112204.GPOL_c41230"/>
<dbReference type="SUPFAM" id="SSF46785">
    <property type="entry name" value="Winged helix' DNA-binding domain"/>
    <property type="match status" value="1"/>
</dbReference>
<evidence type="ECO:0000313" key="6">
    <source>
        <dbReference type="EMBL" id="AFA75130.1"/>
    </source>
</evidence>